<keyword evidence="3" id="KW-1185">Reference proteome</keyword>
<comment type="caution">
    <text evidence="2">The sequence shown here is derived from an EMBL/GenBank/DDBJ whole genome shotgun (WGS) entry which is preliminary data.</text>
</comment>
<organism evidence="2 3">
    <name type="scientific">Protea cynaroides</name>
    <dbReference type="NCBI Taxonomy" id="273540"/>
    <lineage>
        <taxon>Eukaryota</taxon>
        <taxon>Viridiplantae</taxon>
        <taxon>Streptophyta</taxon>
        <taxon>Embryophyta</taxon>
        <taxon>Tracheophyta</taxon>
        <taxon>Spermatophyta</taxon>
        <taxon>Magnoliopsida</taxon>
        <taxon>Proteales</taxon>
        <taxon>Proteaceae</taxon>
        <taxon>Protea</taxon>
    </lineage>
</organism>
<feature type="chain" id="PRO_5040166797" evidence="1">
    <location>
        <begin position="20"/>
        <end position="65"/>
    </location>
</feature>
<reference evidence="2" key="1">
    <citation type="journal article" date="2023" name="Plant J.">
        <title>The genome of the king protea, Protea cynaroides.</title>
        <authorList>
            <person name="Chang J."/>
            <person name="Duong T.A."/>
            <person name="Schoeman C."/>
            <person name="Ma X."/>
            <person name="Roodt D."/>
            <person name="Barker N."/>
            <person name="Li Z."/>
            <person name="Van de Peer Y."/>
            <person name="Mizrachi E."/>
        </authorList>
    </citation>
    <scope>NUCLEOTIDE SEQUENCE</scope>
    <source>
        <tissue evidence="2">Young leaves</tissue>
    </source>
</reference>
<evidence type="ECO:0000313" key="3">
    <source>
        <dbReference type="Proteomes" id="UP001141806"/>
    </source>
</evidence>
<dbReference type="Proteomes" id="UP001141806">
    <property type="component" value="Unassembled WGS sequence"/>
</dbReference>
<dbReference type="EMBL" id="JAMYWD010000871">
    <property type="protein sequence ID" value="KAJ4946678.1"/>
    <property type="molecule type" value="Genomic_DNA"/>
</dbReference>
<evidence type="ECO:0000256" key="1">
    <source>
        <dbReference type="SAM" id="SignalP"/>
    </source>
</evidence>
<sequence length="65" mass="7627">MSPWPRAFMVLMVPTACLSVEMQAELWPRLLRTKKTYVLHLMACLRKRWAFSMTGRRSSKLSTLL</sequence>
<dbReference type="AlphaFoldDB" id="A0A9Q0GKP5"/>
<name>A0A9Q0GKP5_9MAGN</name>
<feature type="signal peptide" evidence="1">
    <location>
        <begin position="1"/>
        <end position="19"/>
    </location>
</feature>
<proteinExistence type="predicted"/>
<gene>
    <name evidence="2" type="ORF">NE237_014306</name>
</gene>
<evidence type="ECO:0000313" key="2">
    <source>
        <dbReference type="EMBL" id="KAJ4946678.1"/>
    </source>
</evidence>
<protein>
    <submittedName>
        <fullName evidence="2">Uncharacterized protein</fullName>
    </submittedName>
</protein>
<accession>A0A9Q0GKP5</accession>
<keyword evidence="1" id="KW-0732">Signal</keyword>